<sequence length="288" mass="33108">MNDLLRSFGRAFASAFHPRMLWLTFKPFIVATVGWGLMLWFFWQTLTGATRTWLDDWSFTATLYRLFDWLGFSALHAVIAPFIVVAMAIPLIVVTVLLLIAMLSMPSVIRFLAARQFPTLEMRRGGTWYGSLAQALWTTLMCLLLLIVTLPLWLVPPFFALIPPLLWGWLTYRVMSYDALALHATRDERRELVRRHRMPLLLIGIASGLLGSLPTLLWASSVWLIVMFPVITIVTIWIYAFILVFSALWFGYYCLRALQRMRAERHDGAREVAHEIAHEVAPIPNRSN</sequence>
<name>A0A7X9X1S4_9BURK</name>
<accession>A0A7X9X1S4</accession>
<keyword evidence="3 5" id="KW-1133">Transmembrane helix</keyword>
<protein>
    <submittedName>
        <fullName evidence="6">EI24 domain-containing protein</fullName>
    </submittedName>
</protein>
<dbReference type="Pfam" id="PF07264">
    <property type="entry name" value="EI24"/>
    <property type="match status" value="1"/>
</dbReference>
<feature type="transmembrane region" description="Helical" evidence="5">
    <location>
        <begin position="126"/>
        <end position="147"/>
    </location>
</feature>
<evidence type="ECO:0000256" key="2">
    <source>
        <dbReference type="ARBA" id="ARBA00022692"/>
    </source>
</evidence>
<feature type="transmembrane region" description="Helical" evidence="5">
    <location>
        <begin position="225"/>
        <end position="255"/>
    </location>
</feature>
<feature type="transmembrane region" description="Helical" evidence="5">
    <location>
        <begin position="199"/>
        <end position="219"/>
    </location>
</feature>
<evidence type="ECO:0000313" key="7">
    <source>
        <dbReference type="Proteomes" id="UP000583127"/>
    </source>
</evidence>
<reference evidence="6 7" key="1">
    <citation type="submission" date="2020-04" db="EMBL/GenBank/DDBJ databases">
        <title>Paraburkholderia sp. G-4-1-8 isolated from soil.</title>
        <authorList>
            <person name="Dahal R.H."/>
        </authorList>
    </citation>
    <scope>NUCLEOTIDE SEQUENCE [LARGE SCALE GENOMIC DNA]</scope>
    <source>
        <strain evidence="6 7">G-4-1-8</strain>
    </source>
</reference>
<feature type="transmembrane region" description="Helical" evidence="5">
    <location>
        <begin position="153"/>
        <end position="172"/>
    </location>
</feature>
<evidence type="ECO:0000256" key="5">
    <source>
        <dbReference type="SAM" id="Phobius"/>
    </source>
</evidence>
<feature type="transmembrane region" description="Helical" evidence="5">
    <location>
        <begin position="21"/>
        <end position="43"/>
    </location>
</feature>
<proteinExistence type="predicted"/>
<evidence type="ECO:0000256" key="1">
    <source>
        <dbReference type="ARBA" id="ARBA00004141"/>
    </source>
</evidence>
<organism evidence="6 7">
    <name type="scientific">Paraburkholderia antibiotica</name>
    <dbReference type="NCBI Taxonomy" id="2728839"/>
    <lineage>
        <taxon>Bacteria</taxon>
        <taxon>Pseudomonadati</taxon>
        <taxon>Pseudomonadota</taxon>
        <taxon>Betaproteobacteria</taxon>
        <taxon>Burkholderiales</taxon>
        <taxon>Burkholderiaceae</taxon>
        <taxon>Paraburkholderia</taxon>
    </lineage>
</organism>
<comment type="subcellular location">
    <subcellularLocation>
        <location evidence="1">Membrane</location>
        <topology evidence="1">Multi-pass membrane protein</topology>
    </subcellularLocation>
</comment>
<dbReference type="EMBL" id="JABBFZ010000001">
    <property type="protein sequence ID" value="NML29793.1"/>
    <property type="molecule type" value="Genomic_DNA"/>
</dbReference>
<evidence type="ECO:0000256" key="4">
    <source>
        <dbReference type="ARBA" id="ARBA00023136"/>
    </source>
</evidence>
<keyword evidence="2 5" id="KW-0812">Transmembrane</keyword>
<dbReference type="InterPro" id="IPR059112">
    <property type="entry name" value="CysZ/EI24"/>
</dbReference>
<keyword evidence="7" id="KW-1185">Reference proteome</keyword>
<keyword evidence="4 5" id="KW-0472">Membrane</keyword>
<evidence type="ECO:0000256" key="3">
    <source>
        <dbReference type="ARBA" id="ARBA00022989"/>
    </source>
</evidence>
<evidence type="ECO:0000313" key="6">
    <source>
        <dbReference type="EMBL" id="NML29793.1"/>
    </source>
</evidence>
<comment type="caution">
    <text evidence="6">The sequence shown here is derived from an EMBL/GenBank/DDBJ whole genome shotgun (WGS) entry which is preliminary data.</text>
</comment>
<gene>
    <name evidence="6" type="ORF">HHL14_02960</name>
</gene>
<dbReference type="RefSeq" id="WP_169496064.1">
    <property type="nucleotide sequence ID" value="NZ_JABBFZ010000001.1"/>
</dbReference>
<dbReference type="Proteomes" id="UP000583127">
    <property type="component" value="Unassembled WGS sequence"/>
</dbReference>
<feature type="transmembrane region" description="Helical" evidence="5">
    <location>
        <begin position="74"/>
        <end position="105"/>
    </location>
</feature>
<dbReference type="AlphaFoldDB" id="A0A7X9X1S4"/>